<dbReference type="Gene3D" id="3.40.50.720">
    <property type="entry name" value="NAD(P)-binding Rossmann-like Domain"/>
    <property type="match status" value="1"/>
</dbReference>
<dbReference type="EMBL" id="KV748771">
    <property type="protein sequence ID" value="OCL13185.1"/>
    <property type="molecule type" value="Genomic_DNA"/>
</dbReference>
<dbReference type="Gene3D" id="3.30.360.10">
    <property type="entry name" value="Dihydrodipicolinate Reductase, domain 2"/>
    <property type="match status" value="1"/>
</dbReference>
<sequence length="378" mass="41136">MAPTRVGFIGLSASGRWAADAHLPYIKDSSKYTITALCNSSVESARAAIKAYGLPSSTKAYGSPKDLANDPNVDLVVCSVRVDKHYDALIPALEAGKDCFCEWPLGKNLQEGRQLAELAKKKGVKTMVGLQARKSPVFKKVKDLVDSGRIGKVLSVTYVATAYNMGAAELKTIAYFNDKDVGGNMVTIHFSHGFYGLLYAVGELKSYSSILETKRPQINIIDKPLTSPDSKVVSTVTRTSHDQVLLQGHLESGALLTYHLRGGKPFGNEPGLLWRVYGETGEIQVTSSGSSISVGYPDTKIQLHDHASGNVEVVEVESDGWEKLPIPAQNIGRLYEAFADGKTAEYPDWEEAVVRHKLVEELYQRGAGSAERPAEYLL</sequence>
<dbReference type="InterPro" id="IPR036291">
    <property type="entry name" value="NAD(P)-bd_dom_sf"/>
</dbReference>
<dbReference type="PANTHER" id="PTHR43708:SF1">
    <property type="entry name" value="GALACTOSE_LACTOSE METABOLISM REGULATORY PROTEIN GAL80"/>
    <property type="match status" value="1"/>
</dbReference>
<organism evidence="3 4">
    <name type="scientific">Glonium stellatum</name>
    <dbReference type="NCBI Taxonomy" id="574774"/>
    <lineage>
        <taxon>Eukaryota</taxon>
        <taxon>Fungi</taxon>
        <taxon>Dikarya</taxon>
        <taxon>Ascomycota</taxon>
        <taxon>Pezizomycotina</taxon>
        <taxon>Dothideomycetes</taxon>
        <taxon>Pleosporomycetidae</taxon>
        <taxon>Gloniales</taxon>
        <taxon>Gloniaceae</taxon>
        <taxon>Glonium</taxon>
    </lineage>
</organism>
<dbReference type="InterPro" id="IPR000683">
    <property type="entry name" value="Gfo/Idh/MocA-like_OxRdtase_N"/>
</dbReference>
<gene>
    <name evidence="3" type="ORF">AOQ84DRAFT_226213</name>
</gene>
<reference evidence="3 4" key="1">
    <citation type="journal article" date="2016" name="Nat. Commun.">
        <title>Ectomycorrhizal ecology is imprinted in the genome of the dominant symbiotic fungus Cenococcum geophilum.</title>
        <authorList>
            <consortium name="DOE Joint Genome Institute"/>
            <person name="Peter M."/>
            <person name="Kohler A."/>
            <person name="Ohm R.A."/>
            <person name="Kuo A."/>
            <person name="Krutzmann J."/>
            <person name="Morin E."/>
            <person name="Arend M."/>
            <person name="Barry K.W."/>
            <person name="Binder M."/>
            <person name="Choi C."/>
            <person name="Clum A."/>
            <person name="Copeland A."/>
            <person name="Grisel N."/>
            <person name="Haridas S."/>
            <person name="Kipfer T."/>
            <person name="LaButti K."/>
            <person name="Lindquist E."/>
            <person name="Lipzen A."/>
            <person name="Maire R."/>
            <person name="Meier B."/>
            <person name="Mihaltcheva S."/>
            <person name="Molinier V."/>
            <person name="Murat C."/>
            <person name="Poggeler S."/>
            <person name="Quandt C.A."/>
            <person name="Sperisen C."/>
            <person name="Tritt A."/>
            <person name="Tisserant E."/>
            <person name="Crous P.W."/>
            <person name="Henrissat B."/>
            <person name="Nehls U."/>
            <person name="Egli S."/>
            <person name="Spatafora J.W."/>
            <person name="Grigoriev I.V."/>
            <person name="Martin F.M."/>
        </authorList>
    </citation>
    <scope>NUCLEOTIDE SEQUENCE [LARGE SCALE GENOMIC DNA]</scope>
    <source>
        <strain evidence="3 4">CBS 207.34</strain>
    </source>
</reference>
<dbReference type="SUPFAM" id="SSF51735">
    <property type="entry name" value="NAD(P)-binding Rossmann-fold domains"/>
    <property type="match status" value="1"/>
</dbReference>
<dbReference type="PANTHER" id="PTHR43708">
    <property type="entry name" value="CONSERVED EXPRESSED OXIDOREDUCTASE (EUROFUNG)"/>
    <property type="match status" value="1"/>
</dbReference>
<dbReference type="GO" id="GO:0000166">
    <property type="term" value="F:nucleotide binding"/>
    <property type="evidence" value="ECO:0007669"/>
    <property type="project" value="InterPro"/>
</dbReference>
<evidence type="ECO:0000259" key="1">
    <source>
        <dbReference type="Pfam" id="PF01408"/>
    </source>
</evidence>
<dbReference type="Pfam" id="PF01408">
    <property type="entry name" value="GFO_IDH_MocA"/>
    <property type="match status" value="1"/>
</dbReference>
<dbReference type="InterPro" id="IPR055080">
    <property type="entry name" value="Gal80p-like_C"/>
</dbReference>
<evidence type="ECO:0000259" key="2">
    <source>
        <dbReference type="Pfam" id="PF22685"/>
    </source>
</evidence>
<name>A0A8E2FAA6_9PEZI</name>
<accession>A0A8E2FAA6</accession>
<dbReference type="Proteomes" id="UP000250140">
    <property type="component" value="Unassembled WGS sequence"/>
</dbReference>
<feature type="domain" description="Gfo/Idh/MocA-like oxidoreductase N-terminal" evidence="1">
    <location>
        <begin position="5"/>
        <end position="129"/>
    </location>
</feature>
<dbReference type="AlphaFoldDB" id="A0A8E2FAA6"/>
<dbReference type="Pfam" id="PF22685">
    <property type="entry name" value="Gal80p_C-like"/>
    <property type="match status" value="1"/>
</dbReference>
<dbReference type="SUPFAM" id="SSF55347">
    <property type="entry name" value="Glyceraldehyde-3-phosphate dehydrogenase-like, C-terminal domain"/>
    <property type="match status" value="1"/>
</dbReference>
<evidence type="ECO:0000313" key="4">
    <source>
        <dbReference type="Proteomes" id="UP000250140"/>
    </source>
</evidence>
<keyword evidence="4" id="KW-1185">Reference proteome</keyword>
<dbReference type="OrthoDB" id="64915at2759"/>
<proteinExistence type="predicted"/>
<feature type="domain" description="Gal80p-like C-terminal" evidence="2">
    <location>
        <begin position="136"/>
        <end position="286"/>
    </location>
</feature>
<dbReference type="InterPro" id="IPR051317">
    <property type="entry name" value="Gfo/Idh/MocA_oxidoreduct"/>
</dbReference>
<protein>
    <submittedName>
        <fullName evidence="3">NAD-P-binding protein</fullName>
    </submittedName>
</protein>
<evidence type="ECO:0000313" key="3">
    <source>
        <dbReference type="EMBL" id="OCL13185.1"/>
    </source>
</evidence>